<reference evidence="1" key="1">
    <citation type="submission" date="2021-11" db="EMBL/GenBank/DDBJ databases">
        <title>Description of novel Flavobacterium species.</title>
        <authorList>
            <person name="Saticioglu I.B."/>
            <person name="Ay H."/>
            <person name="Altun S."/>
            <person name="Duman M."/>
        </authorList>
    </citation>
    <scope>NUCLEOTIDE SEQUENCE</scope>
    <source>
        <strain evidence="1">F-126</strain>
    </source>
</reference>
<evidence type="ECO:0000313" key="2">
    <source>
        <dbReference type="Proteomes" id="UP001430700"/>
    </source>
</evidence>
<protein>
    <submittedName>
        <fullName evidence="1">T9SS type B sorting domain-containing protein</fullName>
    </submittedName>
</protein>
<dbReference type="Proteomes" id="UP001430700">
    <property type="component" value="Unassembled WGS sequence"/>
</dbReference>
<comment type="caution">
    <text evidence="1">The sequence shown here is derived from an EMBL/GenBank/DDBJ whole genome shotgun (WGS) entry which is preliminary data.</text>
</comment>
<proteinExistence type="predicted"/>
<keyword evidence="2" id="KW-1185">Reference proteome</keyword>
<gene>
    <name evidence="1" type="ORF">LNQ34_21135</name>
</gene>
<dbReference type="NCBIfam" id="TIGR04131">
    <property type="entry name" value="Bac_Flav_CTERM"/>
    <property type="match status" value="1"/>
</dbReference>
<dbReference type="RefSeq" id="WP_230001143.1">
    <property type="nucleotide sequence ID" value="NZ_JAJJMN010000002.1"/>
</dbReference>
<sequence>MSNYGVDRSENLGLGTSGSVYNWIIKDSRFVGKILKPYNDRTNEISIEWKDTPPGDYLLEVNEKNDYCTGLSQILLIKILPLPFVNLPDQYLCVDPVTNQLLNPILIDTKLSNELYKFKWKCDGVTLPDIDSGIIVSKIGTYTVEITDQLTGCVTNDSSVVGKSSSAIASVKVNSIFFDIQDIIISVTNGIGNYEFSIDGINFQDDPSFSVSKSGIYQVVIRDKNGCNQIFLTANVIKYPKFFTPNEDGFNDVWKIDDLLPSMNPKISIFDRYGKLLKKINTIGEGWDGKYNGIDLFSDDYWFLIEYINTDGSPAVFRSHFSLKR</sequence>
<evidence type="ECO:0000313" key="1">
    <source>
        <dbReference type="EMBL" id="MCC9020274.1"/>
    </source>
</evidence>
<name>A0ABS8M613_9FLAO</name>
<accession>A0ABS8M613</accession>
<dbReference type="Pfam" id="PF13585">
    <property type="entry name" value="CHU_C"/>
    <property type="match status" value="1"/>
</dbReference>
<dbReference type="InterPro" id="IPR026341">
    <property type="entry name" value="T9SS_type_B"/>
</dbReference>
<dbReference type="EMBL" id="JAJJMN010000002">
    <property type="protein sequence ID" value="MCC9020274.1"/>
    <property type="molecule type" value="Genomic_DNA"/>
</dbReference>
<organism evidence="1 2">
    <name type="scientific">Flavobacterium lipolyticum</name>
    <dbReference type="NCBI Taxonomy" id="2893754"/>
    <lineage>
        <taxon>Bacteria</taxon>
        <taxon>Pseudomonadati</taxon>
        <taxon>Bacteroidota</taxon>
        <taxon>Flavobacteriia</taxon>
        <taxon>Flavobacteriales</taxon>
        <taxon>Flavobacteriaceae</taxon>
        <taxon>Flavobacterium</taxon>
    </lineage>
</organism>